<keyword evidence="4" id="KW-1185">Reference proteome</keyword>
<dbReference type="Proteomes" id="UP001333818">
    <property type="component" value="Unassembled WGS sequence"/>
</dbReference>
<dbReference type="RefSeq" id="WP_330482222.1">
    <property type="nucleotide sequence ID" value="NZ_JAZBJZ010000008.1"/>
</dbReference>
<name>A0AAW9PZ92_9CYAN</name>
<dbReference type="EMBL" id="JAZBJZ010000008">
    <property type="protein sequence ID" value="MEE3715798.1"/>
    <property type="molecule type" value="Genomic_DNA"/>
</dbReference>
<accession>A0AAW9PZ92</accession>
<evidence type="ECO:0000313" key="4">
    <source>
        <dbReference type="Proteomes" id="UP001333818"/>
    </source>
</evidence>
<dbReference type="PROSITE" id="PS50883">
    <property type="entry name" value="EAL"/>
    <property type="match status" value="1"/>
</dbReference>
<dbReference type="InterPro" id="IPR001633">
    <property type="entry name" value="EAL_dom"/>
</dbReference>
<dbReference type="Gene3D" id="3.20.20.450">
    <property type="entry name" value="EAL domain"/>
    <property type="match status" value="1"/>
</dbReference>
<dbReference type="PANTHER" id="PTHR33121">
    <property type="entry name" value="CYCLIC DI-GMP PHOSPHODIESTERASE PDEF"/>
    <property type="match status" value="1"/>
</dbReference>
<sequence length="307" mass="35278">METEFDPQETEHIDLDLDDYLSEIKLAADKFELWFQPVYEIVSGTVLHNEVLVRWRDNEGRLRSPRELFEVLQNTHLMGQLDRIVVEKSIEILAQNSKVSLSINLSAEILEDSDFLSQLQKWLEHYRVNPKLLMFELDEAIFIHTSIKSLELMKAFKQMGCGVVLDSFTGNHFSLHQWQSLPIDTIKLDRNLIADPQSSEQKQLAKAIAHISPIFHKRCIATGIDNKQILKFAYDIGVQGVQGFLLGRPDDKPKTFVSVGVLIVRIITFLILLYIIKSLAGIDLFPNRHAWEVIADFFQSLFEGTKQ</sequence>
<feature type="domain" description="EAL" evidence="2">
    <location>
        <begin position="10"/>
        <end position="263"/>
    </location>
</feature>
<feature type="transmembrane region" description="Helical" evidence="1">
    <location>
        <begin position="256"/>
        <end position="276"/>
    </location>
</feature>
<proteinExistence type="predicted"/>
<evidence type="ECO:0000256" key="1">
    <source>
        <dbReference type="SAM" id="Phobius"/>
    </source>
</evidence>
<dbReference type="AlphaFoldDB" id="A0AAW9PZ92"/>
<dbReference type="GO" id="GO:0071111">
    <property type="term" value="F:cyclic-guanylate-specific phosphodiesterase activity"/>
    <property type="evidence" value="ECO:0007669"/>
    <property type="project" value="InterPro"/>
</dbReference>
<keyword evidence="1" id="KW-1133">Transmembrane helix</keyword>
<keyword evidence="1" id="KW-0812">Transmembrane</keyword>
<dbReference type="CDD" id="cd01948">
    <property type="entry name" value="EAL"/>
    <property type="match status" value="1"/>
</dbReference>
<protein>
    <submittedName>
        <fullName evidence="3">EAL domain-containing protein</fullName>
    </submittedName>
</protein>
<organism evidence="3 4">
    <name type="scientific">Tumidithrix elongata BACA0141</name>
    <dbReference type="NCBI Taxonomy" id="2716417"/>
    <lineage>
        <taxon>Bacteria</taxon>
        <taxon>Bacillati</taxon>
        <taxon>Cyanobacteriota</taxon>
        <taxon>Cyanophyceae</taxon>
        <taxon>Pseudanabaenales</taxon>
        <taxon>Pseudanabaenaceae</taxon>
        <taxon>Tumidithrix</taxon>
        <taxon>Tumidithrix elongata</taxon>
    </lineage>
</organism>
<gene>
    <name evidence="3" type="ORF">V2H45_03445</name>
</gene>
<keyword evidence="1" id="KW-0472">Membrane</keyword>
<evidence type="ECO:0000259" key="2">
    <source>
        <dbReference type="PROSITE" id="PS50883"/>
    </source>
</evidence>
<dbReference type="InterPro" id="IPR035919">
    <property type="entry name" value="EAL_sf"/>
</dbReference>
<comment type="caution">
    <text evidence="3">The sequence shown here is derived from an EMBL/GenBank/DDBJ whole genome shotgun (WGS) entry which is preliminary data.</text>
</comment>
<reference evidence="3" key="1">
    <citation type="submission" date="2024-01" db="EMBL/GenBank/DDBJ databases">
        <title>Bank of Algae and Cyanobacteria of the Azores (BACA) strain genomes.</title>
        <authorList>
            <person name="Luz R."/>
            <person name="Cordeiro R."/>
            <person name="Fonseca A."/>
            <person name="Goncalves V."/>
        </authorList>
    </citation>
    <scope>NUCLEOTIDE SEQUENCE</scope>
    <source>
        <strain evidence="3">BACA0141</strain>
    </source>
</reference>
<dbReference type="SUPFAM" id="SSF141868">
    <property type="entry name" value="EAL domain-like"/>
    <property type="match status" value="1"/>
</dbReference>
<dbReference type="SMART" id="SM00052">
    <property type="entry name" value="EAL"/>
    <property type="match status" value="1"/>
</dbReference>
<dbReference type="Pfam" id="PF00563">
    <property type="entry name" value="EAL"/>
    <property type="match status" value="1"/>
</dbReference>
<dbReference type="InterPro" id="IPR050706">
    <property type="entry name" value="Cyclic-di-GMP_PDE-like"/>
</dbReference>
<evidence type="ECO:0000313" key="3">
    <source>
        <dbReference type="EMBL" id="MEE3715798.1"/>
    </source>
</evidence>
<dbReference type="PANTHER" id="PTHR33121:SF70">
    <property type="entry name" value="SIGNALING PROTEIN YKOW"/>
    <property type="match status" value="1"/>
</dbReference>